<organism evidence="2 3">
    <name type="scientific">Virgisporangium aliadipatigenens</name>
    <dbReference type="NCBI Taxonomy" id="741659"/>
    <lineage>
        <taxon>Bacteria</taxon>
        <taxon>Bacillati</taxon>
        <taxon>Actinomycetota</taxon>
        <taxon>Actinomycetes</taxon>
        <taxon>Micromonosporales</taxon>
        <taxon>Micromonosporaceae</taxon>
        <taxon>Virgisporangium</taxon>
    </lineage>
</organism>
<evidence type="ECO:0000313" key="2">
    <source>
        <dbReference type="EMBL" id="GIJ49123.1"/>
    </source>
</evidence>
<dbReference type="Proteomes" id="UP000619260">
    <property type="component" value="Unassembled WGS sequence"/>
</dbReference>
<dbReference type="EMBL" id="BOPF01000024">
    <property type="protein sequence ID" value="GIJ49123.1"/>
    <property type="molecule type" value="Genomic_DNA"/>
</dbReference>
<evidence type="ECO:0008006" key="4">
    <source>
        <dbReference type="Google" id="ProtNLM"/>
    </source>
</evidence>
<feature type="region of interest" description="Disordered" evidence="1">
    <location>
        <begin position="78"/>
        <end position="110"/>
    </location>
</feature>
<feature type="compositionally biased region" description="Low complexity" evidence="1">
    <location>
        <begin position="78"/>
        <end position="99"/>
    </location>
</feature>
<accession>A0A8J4DTL5</accession>
<protein>
    <recommendedName>
        <fullName evidence="4">Serine hydrolase</fullName>
    </recommendedName>
</protein>
<dbReference type="SUPFAM" id="SSF56601">
    <property type="entry name" value="beta-lactamase/transpeptidase-like"/>
    <property type="match status" value="1"/>
</dbReference>
<comment type="caution">
    <text evidence="2">The sequence shown here is derived from an EMBL/GenBank/DDBJ whole genome shotgun (WGS) entry which is preliminary data.</text>
</comment>
<name>A0A8J4DTL5_9ACTN</name>
<dbReference type="InterPro" id="IPR012338">
    <property type="entry name" value="Beta-lactam/transpept-like"/>
</dbReference>
<keyword evidence="3" id="KW-1185">Reference proteome</keyword>
<evidence type="ECO:0000313" key="3">
    <source>
        <dbReference type="Proteomes" id="UP000619260"/>
    </source>
</evidence>
<dbReference type="Gene3D" id="3.40.710.10">
    <property type="entry name" value="DD-peptidase/beta-lactamase superfamily"/>
    <property type="match status" value="1"/>
</dbReference>
<sequence length="378" mass="40217">MTVASRAAPLGPTGLRFHVRVHSRRLRRPDPSCRAARESRRESLRRLLDCAVLVRRLAPLAALVALLAAGCGEASRESPAQAEPASTAPSASAPVAESPSPSPSPVAPKEIAVPRGVTAGIVVFDRRTQAYAVNQNAAKKFRSASIVKLWIVLDLLWGKSPEAVPAADRTRLDVMLRGSDDKIAIDFWKRGGQRAVVSRMVSRLGLTGSAPPPAEQPGYWGYTVISTADIVRTYRYLLDEAPAPVREFVMGNLRLAYRCATDRYDQSFGIPSSVPKPFAVKQGWSGFGDNPAQPCTPGTAPAPGVPAAYVVPPANARANPPGLTDADMAGEVLHTTGTVGADDRVIVVVLSLHPDGTSYANATRTLTDLTRSLPIPGR</sequence>
<dbReference type="AlphaFoldDB" id="A0A8J4DTL5"/>
<evidence type="ECO:0000256" key="1">
    <source>
        <dbReference type="SAM" id="MobiDB-lite"/>
    </source>
</evidence>
<proteinExistence type="predicted"/>
<reference evidence="2" key="1">
    <citation type="submission" date="2021-01" db="EMBL/GenBank/DDBJ databases">
        <title>Whole genome shotgun sequence of Virgisporangium aliadipatigenens NBRC 105644.</title>
        <authorList>
            <person name="Komaki H."/>
            <person name="Tamura T."/>
        </authorList>
    </citation>
    <scope>NUCLEOTIDE SEQUENCE</scope>
    <source>
        <strain evidence="2">NBRC 105644</strain>
    </source>
</reference>
<gene>
    <name evidence="2" type="ORF">Val02_60090</name>
</gene>